<name>A0A1D1YBY1_9ARAE</name>
<reference evidence="2" key="1">
    <citation type="submission" date="2015-07" db="EMBL/GenBank/DDBJ databases">
        <title>Transcriptome Assembly of Anthurium amnicola.</title>
        <authorList>
            <person name="Suzuki J."/>
        </authorList>
    </citation>
    <scope>NUCLEOTIDE SEQUENCE</scope>
</reference>
<feature type="compositionally biased region" description="Basic residues" evidence="1">
    <location>
        <begin position="125"/>
        <end position="144"/>
    </location>
</feature>
<dbReference type="PANTHER" id="PTHR33448">
    <property type="entry name" value="CHLOROPLAST PROTEIN HCF243-RELATED"/>
    <property type="match status" value="1"/>
</dbReference>
<dbReference type="AlphaFoldDB" id="A0A1D1YBY1"/>
<gene>
    <name evidence="2" type="primary">At1g76070_1</name>
    <name evidence="2" type="ORF">g.29978</name>
</gene>
<feature type="region of interest" description="Disordered" evidence="1">
    <location>
        <begin position="1"/>
        <end position="24"/>
    </location>
</feature>
<dbReference type="PANTHER" id="PTHR33448:SF4">
    <property type="entry name" value="CHLOROPLAST PROTEIN HCF243"/>
    <property type="match status" value="1"/>
</dbReference>
<feature type="compositionally biased region" description="Low complexity" evidence="1">
    <location>
        <begin position="62"/>
        <end position="86"/>
    </location>
</feature>
<feature type="compositionally biased region" description="Gly residues" evidence="1">
    <location>
        <begin position="147"/>
        <end position="156"/>
    </location>
</feature>
<feature type="compositionally biased region" description="Low complexity" evidence="1">
    <location>
        <begin position="36"/>
        <end position="52"/>
    </location>
</feature>
<organism evidence="2">
    <name type="scientific">Anthurium amnicola</name>
    <dbReference type="NCBI Taxonomy" id="1678845"/>
    <lineage>
        <taxon>Eukaryota</taxon>
        <taxon>Viridiplantae</taxon>
        <taxon>Streptophyta</taxon>
        <taxon>Embryophyta</taxon>
        <taxon>Tracheophyta</taxon>
        <taxon>Spermatophyta</taxon>
        <taxon>Magnoliopsida</taxon>
        <taxon>Liliopsida</taxon>
        <taxon>Araceae</taxon>
        <taxon>Pothoideae</taxon>
        <taxon>Potheae</taxon>
        <taxon>Anthurium</taxon>
    </lineage>
</organism>
<evidence type="ECO:0000313" key="2">
    <source>
        <dbReference type="EMBL" id="JAT52124.1"/>
    </source>
</evidence>
<sequence>MDGGERATTAATQQPHRFGSGGGVGGSEFFICFTSRPSSSSMRVPSSKSLPSPGRADKYRDPAAAAPSLSASLSRRLKSSGSVKGGQSPATIPGVGGSRRKSCPFEAAEPSSPKVTCIGQVKVKTARMKKKKKKAMRSSSKRAAARGGSGGGGGGEATFKRLEQQGDSVGGDAGDLGEDGECLPNRNQRRVHLPLSSICDALRAFGSEFNCFLPCSGGGRSHGSSSAGVERE</sequence>
<feature type="region of interest" description="Disordered" evidence="1">
    <location>
        <begin position="36"/>
        <end position="111"/>
    </location>
</feature>
<feature type="region of interest" description="Disordered" evidence="1">
    <location>
        <begin position="125"/>
        <end position="181"/>
    </location>
</feature>
<accession>A0A1D1YBY1</accession>
<dbReference type="EMBL" id="GDJX01015812">
    <property type="protein sequence ID" value="JAT52124.1"/>
    <property type="molecule type" value="Transcribed_RNA"/>
</dbReference>
<protein>
    <submittedName>
        <fullName evidence="2">Uncharacterized protein At1g76070</fullName>
    </submittedName>
</protein>
<proteinExistence type="predicted"/>
<feature type="non-terminal residue" evidence="2">
    <location>
        <position position="232"/>
    </location>
</feature>
<evidence type="ECO:0000256" key="1">
    <source>
        <dbReference type="SAM" id="MobiDB-lite"/>
    </source>
</evidence>